<evidence type="ECO:0000256" key="4">
    <source>
        <dbReference type="ARBA" id="ARBA00023212"/>
    </source>
</evidence>
<dbReference type="Pfam" id="PF01290">
    <property type="entry name" value="Thymosin"/>
    <property type="match status" value="2"/>
</dbReference>
<accession>A0A4Y2CTJ2</accession>
<dbReference type="CDD" id="cd22059">
    <property type="entry name" value="WH2_BetaT"/>
    <property type="match status" value="2"/>
</dbReference>
<dbReference type="Proteomes" id="UP000499080">
    <property type="component" value="Unassembled WGS sequence"/>
</dbReference>
<keyword evidence="7" id="KW-1185">Reference proteome</keyword>
<keyword evidence="4" id="KW-0206">Cytoskeleton</keyword>
<dbReference type="GO" id="GO:0003785">
    <property type="term" value="F:actin monomer binding"/>
    <property type="evidence" value="ECO:0007669"/>
    <property type="project" value="InterPro"/>
</dbReference>
<dbReference type="GO" id="GO:0007015">
    <property type="term" value="P:actin filament organization"/>
    <property type="evidence" value="ECO:0007669"/>
    <property type="project" value="InterPro"/>
</dbReference>
<dbReference type="Gene3D" id="1.20.5.520">
    <property type="entry name" value="Single helix bin"/>
    <property type="match status" value="2"/>
</dbReference>
<protein>
    <recommendedName>
        <fullName evidence="8">Thymosin beta</fullName>
    </recommendedName>
</protein>
<organism evidence="6 7">
    <name type="scientific">Araneus ventricosus</name>
    <name type="common">Orbweaver spider</name>
    <name type="synonym">Epeira ventricosa</name>
    <dbReference type="NCBI Taxonomy" id="182803"/>
    <lineage>
        <taxon>Eukaryota</taxon>
        <taxon>Metazoa</taxon>
        <taxon>Ecdysozoa</taxon>
        <taxon>Arthropoda</taxon>
        <taxon>Chelicerata</taxon>
        <taxon>Arachnida</taxon>
        <taxon>Araneae</taxon>
        <taxon>Araneomorphae</taxon>
        <taxon>Entelegynae</taxon>
        <taxon>Araneoidea</taxon>
        <taxon>Araneidae</taxon>
        <taxon>Araneus</taxon>
    </lineage>
</organism>
<dbReference type="GO" id="GO:0005829">
    <property type="term" value="C:cytosol"/>
    <property type="evidence" value="ECO:0007669"/>
    <property type="project" value="TreeGrafter"/>
</dbReference>
<comment type="caution">
    <text evidence="6">The sequence shown here is derived from an EMBL/GenBank/DDBJ whole genome shotgun (WGS) entry which is preliminary data.</text>
</comment>
<feature type="compositionally biased region" description="Basic and acidic residues" evidence="5">
    <location>
        <begin position="108"/>
        <end position="136"/>
    </location>
</feature>
<keyword evidence="3" id="KW-0963">Cytoplasm</keyword>
<proteinExistence type="inferred from homology"/>
<feature type="region of interest" description="Disordered" evidence="5">
    <location>
        <begin position="108"/>
        <end position="176"/>
    </location>
</feature>
<reference evidence="6 7" key="1">
    <citation type="journal article" date="2019" name="Sci. Rep.">
        <title>Orb-weaving spider Araneus ventricosus genome elucidates the spidroin gene catalogue.</title>
        <authorList>
            <person name="Kono N."/>
            <person name="Nakamura H."/>
            <person name="Ohtoshi R."/>
            <person name="Moran D.A.P."/>
            <person name="Shinohara A."/>
            <person name="Yoshida Y."/>
            <person name="Fujiwara M."/>
            <person name="Mori M."/>
            <person name="Tomita M."/>
            <person name="Arakawa K."/>
        </authorList>
    </citation>
    <scope>NUCLEOTIDE SEQUENCE [LARGE SCALE GENOMIC DNA]</scope>
</reference>
<evidence type="ECO:0000256" key="3">
    <source>
        <dbReference type="ARBA" id="ARBA00022490"/>
    </source>
</evidence>
<sequence length="176" mass="19766">MVTVTFPITSPTKTRNSPDNSFKILNFFVIFFNQIWRWGLAQPLERALDSPQTPLDAYRLSRSAPFPVNLLLPDISSLIAQSLLIMSSPAKEDLPKVPTDFKNELEKFDAAKMKHTETKEKNPLPSKEVIEQEKGSKAILQGIESFDPSKLKPTETQEKNPLPTKEVIDQEKSGAA</sequence>
<dbReference type="InterPro" id="IPR001152">
    <property type="entry name" value="Beta-thymosin"/>
</dbReference>
<evidence type="ECO:0000256" key="2">
    <source>
        <dbReference type="ARBA" id="ARBA00009511"/>
    </source>
</evidence>
<evidence type="ECO:0000313" key="7">
    <source>
        <dbReference type="Proteomes" id="UP000499080"/>
    </source>
</evidence>
<evidence type="ECO:0008006" key="8">
    <source>
        <dbReference type="Google" id="ProtNLM"/>
    </source>
</evidence>
<feature type="compositionally biased region" description="Basic and acidic residues" evidence="5">
    <location>
        <begin position="166"/>
        <end position="176"/>
    </location>
</feature>
<gene>
    <name evidence="6" type="ORF">AVEN_63455_2</name>
</gene>
<comment type="similarity">
    <text evidence="2">Belongs to the thymosin beta family.</text>
</comment>
<dbReference type="PANTHER" id="PTHR20940:SF1">
    <property type="entry name" value="CIBOULOT, ISOFORM A"/>
    <property type="match status" value="1"/>
</dbReference>
<feature type="compositionally biased region" description="Basic and acidic residues" evidence="5">
    <location>
        <begin position="147"/>
        <end position="158"/>
    </location>
</feature>
<dbReference type="AlphaFoldDB" id="A0A4Y2CTJ2"/>
<dbReference type="GO" id="GO:0005856">
    <property type="term" value="C:cytoskeleton"/>
    <property type="evidence" value="ECO:0007669"/>
    <property type="project" value="UniProtKB-SubCell"/>
</dbReference>
<comment type="subcellular location">
    <subcellularLocation>
        <location evidence="1">Cytoplasm</location>
        <location evidence="1">Cytoskeleton</location>
    </subcellularLocation>
</comment>
<evidence type="ECO:0000313" key="6">
    <source>
        <dbReference type="EMBL" id="GBM07008.1"/>
    </source>
</evidence>
<dbReference type="PANTHER" id="PTHR20940">
    <property type="entry name" value="TETRA THYMOSIN"/>
    <property type="match status" value="1"/>
</dbReference>
<dbReference type="EMBL" id="BGPR01000237">
    <property type="protein sequence ID" value="GBM07008.1"/>
    <property type="molecule type" value="Genomic_DNA"/>
</dbReference>
<dbReference type="FunFam" id="1.20.5.520:FF:000001">
    <property type="entry name" value="Thymosin beta"/>
    <property type="match status" value="2"/>
</dbReference>
<evidence type="ECO:0000256" key="5">
    <source>
        <dbReference type="SAM" id="MobiDB-lite"/>
    </source>
</evidence>
<dbReference type="InterPro" id="IPR038386">
    <property type="entry name" value="Beta-thymosin_sf"/>
</dbReference>
<dbReference type="SMART" id="SM00152">
    <property type="entry name" value="THY"/>
    <property type="match status" value="2"/>
</dbReference>
<evidence type="ECO:0000256" key="1">
    <source>
        <dbReference type="ARBA" id="ARBA00004245"/>
    </source>
</evidence>
<name>A0A4Y2CTJ2_ARAVE</name>